<dbReference type="RefSeq" id="WP_271733768.1">
    <property type="nucleotide sequence ID" value="NZ_JANQDP010000150.1"/>
</dbReference>
<dbReference type="Gene3D" id="3.40.50.150">
    <property type="entry name" value="Vaccinia Virus protein VP39"/>
    <property type="match status" value="1"/>
</dbReference>
<dbReference type="EMBL" id="JAQMUH010000144">
    <property type="protein sequence ID" value="MDB9540535.1"/>
    <property type="molecule type" value="Genomic_DNA"/>
</dbReference>
<evidence type="ECO:0000313" key="2">
    <source>
        <dbReference type="EMBL" id="MDB9540535.1"/>
    </source>
</evidence>
<sequence>MNNKQQQVFFQIHQGLPREGPGDYLYTQSAFVKMVDLPPHPQILDIGCGPGAQTVDLAHLTNGEIMAIDNHDVYVEELKQRVINQGLSKKITVVQADMFNLDFPPETFDVIWAEGSIYIIGFETGLRQWQVFLKNKGYLAASELTWLRPDPPKALKDFWDQAYPPMNDVAGNLNIIANTGYKIIDYFVLPQSAWWNYYEPLERKLQVLQNEYLDDLEAMEVIEMEKMEIEFYRQYSEYYGYVFYVMQNS</sequence>
<dbReference type="InterPro" id="IPR050447">
    <property type="entry name" value="Erg6_SMT_methyltransf"/>
</dbReference>
<proteinExistence type="predicted"/>
<organism evidence="2 3">
    <name type="scientific">Anabaenopsis arnoldii</name>
    <dbReference type="NCBI Taxonomy" id="2152938"/>
    <lineage>
        <taxon>Bacteria</taxon>
        <taxon>Bacillati</taxon>
        <taxon>Cyanobacteriota</taxon>
        <taxon>Cyanophyceae</taxon>
        <taxon>Nostocales</taxon>
        <taxon>Nodulariaceae</taxon>
        <taxon>Anabaenopsis</taxon>
    </lineage>
</organism>
<accession>A0ABT5ATB9</accession>
<gene>
    <name evidence="2" type="ORF">PN457_12865</name>
</gene>
<protein>
    <submittedName>
        <fullName evidence="2">Methyltransferase domain-containing protein</fullName>
    </submittedName>
</protein>
<dbReference type="Proteomes" id="UP001212499">
    <property type="component" value="Unassembled WGS sequence"/>
</dbReference>
<dbReference type="InterPro" id="IPR029063">
    <property type="entry name" value="SAM-dependent_MTases_sf"/>
</dbReference>
<dbReference type="CDD" id="cd02440">
    <property type="entry name" value="AdoMet_MTases"/>
    <property type="match status" value="1"/>
</dbReference>
<keyword evidence="2" id="KW-0808">Transferase</keyword>
<dbReference type="GO" id="GO:0016301">
    <property type="term" value="F:kinase activity"/>
    <property type="evidence" value="ECO:0007669"/>
    <property type="project" value="UniProtKB-KW"/>
</dbReference>
<feature type="domain" description="Methyltransferase" evidence="1">
    <location>
        <begin position="43"/>
        <end position="137"/>
    </location>
</feature>
<dbReference type="Pfam" id="PF13649">
    <property type="entry name" value="Methyltransf_25"/>
    <property type="match status" value="1"/>
</dbReference>
<keyword evidence="2" id="KW-0489">Methyltransferase</keyword>
<keyword evidence="3" id="KW-1185">Reference proteome</keyword>
<comment type="caution">
    <text evidence="2">The sequence shown here is derived from an EMBL/GenBank/DDBJ whole genome shotgun (WGS) entry which is preliminary data.</text>
</comment>
<dbReference type="GO" id="GO:0008168">
    <property type="term" value="F:methyltransferase activity"/>
    <property type="evidence" value="ECO:0007669"/>
    <property type="project" value="UniProtKB-KW"/>
</dbReference>
<dbReference type="PANTHER" id="PTHR44068">
    <property type="entry name" value="ZGC:194242"/>
    <property type="match status" value="1"/>
</dbReference>
<dbReference type="InterPro" id="IPR041698">
    <property type="entry name" value="Methyltransf_25"/>
</dbReference>
<dbReference type="GO" id="GO:0032259">
    <property type="term" value="P:methylation"/>
    <property type="evidence" value="ECO:0007669"/>
    <property type="project" value="UniProtKB-KW"/>
</dbReference>
<evidence type="ECO:0000313" key="3">
    <source>
        <dbReference type="Proteomes" id="UP001212499"/>
    </source>
</evidence>
<dbReference type="PANTHER" id="PTHR44068:SF11">
    <property type="entry name" value="GERANYL DIPHOSPHATE 2-C-METHYLTRANSFERASE"/>
    <property type="match status" value="1"/>
</dbReference>
<name>A0ABT5ATB9_9CYAN</name>
<reference evidence="2 3" key="1">
    <citation type="submission" date="2023-01" db="EMBL/GenBank/DDBJ databases">
        <title>Genomes from the Australian National Cyanobacteria Reference Collection.</title>
        <authorList>
            <person name="Willis A."/>
            <person name="Lee E.M.F."/>
        </authorList>
    </citation>
    <scope>NUCLEOTIDE SEQUENCE [LARGE SCALE GENOMIC DNA]</scope>
    <source>
        <strain evidence="2 3">CS-1033</strain>
    </source>
</reference>
<keyword evidence="2" id="KW-0418">Kinase</keyword>
<evidence type="ECO:0000259" key="1">
    <source>
        <dbReference type="Pfam" id="PF13649"/>
    </source>
</evidence>
<dbReference type="SUPFAM" id="SSF53335">
    <property type="entry name" value="S-adenosyl-L-methionine-dependent methyltransferases"/>
    <property type="match status" value="1"/>
</dbReference>